<comment type="function">
    <text evidence="11">Initiates the restart of stalled replication forks, which reloads the replicative helicase on sites other than the origin of replication. Recognizes and binds to abandoned replication forks and remodels them to uncover a helicase loading site. Promotes assembly of the primosome at these replication forks.</text>
</comment>
<feature type="binding site" evidence="11">
    <location>
        <position position="557"/>
    </location>
    <ligand>
        <name>Zn(2+)</name>
        <dbReference type="ChEBI" id="CHEBI:29105"/>
        <label>1</label>
    </ligand>
</feature>
<dbReference type="InterPro" id="IPR006935">
    <property type="entry name" value="Helicase/UvrB_N"/>
</dbReference>
<feature type="binding site" evidence="11">
    <location>
        <position position="526"/>
    </location>
    <ligand>
        <name>Zn(2+)</name>
        <dbReference type="ChEBI" id="CHEBI:29105"/>
        <label>2</label>
    </ligand>
</feature>
<comment type="caution">
    <text evidence="14">The sequence shown here is derived from an EMBL/GenBank/DDBJ whole genome shotgun (WGS) entry which is preliminary data.</text>
</comment>
<dbReference type="InterPro" id="IPR027417">
    <property type="entry name" value="P-loop_NTPase"/>
</dbReference>
<dbReference type="CDD" id="cd18804">
    <property type="entry name" value="SF2_C_priA"/>
    <property type="match status" value="1"/>
</dbReference>
<dbReference type="PANTHER" id="PTHR30580:SF0">
    <property type="entry name" value="PRIMOSOMAL PROTEIN N"/>
    <property type="match status" value="1"/>
</dbReference>
<dbReference type="InterPro" id="IPR041222">
    <property type="entry name" value="PriA_3primeBD"/>
</dbReference>
<feature type="binding site" evidence="11">
    <location>
        <position position="529"/>
    </location>
    <ligand>
        <name>Zn(2+)</name>
        <dbReference type="ChEBI" id="CHEBI:29105"/>
        <label>2</label>
    </ligand>
</feature>
<keyword evidence="1 11" id="KW-0639">Primosome</keyword>
<evidence type="ECO:0000256" key="6">
    <source>
        <dbReference type="ARBA" id="ARBA00022806"/>
    </source>
</evidence>
<evidence type="ECO:0000259" key="12">
    <source>
        <dbReference type="PROSITE" id="PS51192"/>
    </source>
</evidence>
<name>A0ABT6N8E7_9FIRM</name>
<dbReference type="SMART" id="SM00490">
    <property type="entry name" value="HELICc"/>
    <property type="match status" value="1"/>
</dbReference>
<dbReference type="Pfam" id="PF18074">
    <property type="entry name" value="PriA_C"/>
    <property type="match status" value="1"/>
</dbReference>
<comment type="catalytic activity">
    <reaction evidence="11">
        <text>Couples ATP hydrolysis with the unwinding of duplex DNA by translocating in the 3'-5' direction.</text>
        <dbReference type="EC" id="5.6.2.4"/>
    </reaction>
</comment>
<accession>A0ABT6N8E7</accession>
<dbReference type="InterPro" id="IPR041236">
    <property type="entry name" value="PriA_C"/>
</dbReference>
<protein>
    <recommendedName>
        <fullName evidence="11">Replication restart protein PriA</fullName>
    </recommendedName>
    <alternativeName>
        <fullName evidence="11">ATP-dependent DNA helicase PriA</fullName>
        <ecNumber evidence="11">5.6.2.4</ecNumber>
    </alternativeName>
    <alternativeName>
        <fullName evidence="11">DNA 3'-5' helicase PriA</fullName>
    </alternativeName>
</protein>
<evidence type="ECO:0000256" key="4">
    <source>
        <dbReference type="ARBA" id="ARBA00022741"/>
    </source>
</evidence>
<keyword evidence="3 11" id="KW-0479">Metal-binding</keyword>
<dbReference type="PROSITE" id="PS51194">
    <property type="entry name" value="HELICASE_CTER"/>
    <property type="match status" value="1"/>
</dbReference>
<dbReference type="EMBL" id="JARYZI010000001">
    <property type="protein sequence ID" value="MDH8676681.1"/>
    <property type="molecule type" value="Genomic_DNA"/>
</dbReference>
<evidence type="ECO:0000256" key="7">
    <source>
        <dbReference type="ARBA" id="ARBA00022833"/>
    </source>
</evidence>
<evidence type="ECO:0000313" key="14">
    <source>
        <dbReference type="EMBL" id="MDH8676681.1"/>
    </source>
</evidence>
<feature type="binding site" evidence="11">
    <location>
        <position position="547"/>
    </location>
    <ligand>
        <name>Zn(2+)</name>
        <dbReference type="ChEBI" id="CHEBI:29105"/>
        <label>2</label>
    </ligand>
</feature>
<dbReference type="Gene3D" id="3.40.50.300">
    <property type="entry name" value="P-loop containing nucleotide triphosphate hydrolases"/>
    <property type="match status" value="2"/>
</dbReference>
<keyword evidence="15" id="KW-1185">Reference proteome</keyword>
<evidence type="ECO:0000256" key="9">
    <source>
        <dbReference type="ARBA" id="ARBA00023125"/>
    </source>
</evidence>
<dbReference type="Pfam" id="PF00271">
    <property type="entry name" value="Helicase_C"/>
    <property type="match status" value="1"/>
</dbReference>
<comment type="similarity">
    <text evidence="11">Belongs to the helicase family. PriA subfamily.</text>
</comment>
<dbReference type="InterPro" id="IPR014001">
    <property type="entry name" value="Helicase_ATP-bd"/>
</dbReference>
<dbReference type="Gene3D" id="3.40.1440.60">
    <property type="entry name" value="PriA, 3(prime) DNA-binding domain"/>
    <property type="match status" value="1"/>
</dbReference>
<keyword evidence="4 11" id="KW-0547">Nucleotide-binding</keyword>
<gene>
    <name evidence="11 14" type="primary">priA</name>
    <name evidence="14" type="ORF">QE109_00910</name>
</gene>
<dbReference type="PROSITE" id="PS51192">
    <property type="entry name" value="HELICASE_ATP_BIND_1"/>
    <property type="match status" value="1"/>
</dbReference>
<keyword evidence="6 11" id="KW-0347">Helicase</keyword>
<dbReference type="InterPro" id="IPR040498">
    <property type="entry name" value="PriA_CRR"/>
</dbReference>
<evidence type="ECO:0000256" key="8">
    <source>
        <dbReference type="ARBA" id="ARBA00022840"/>
    </source>
</evidence>
<comment type="cofactor">
    <cofactor evidence="11">
        <name>Zn(2+)</name>
        <dbReference type="ChEBI" id="CHEBI:29105"/>
    </cofactor>
    <text evidence="11">Binds 2 zinc ions per subunit.</text>
</comment>
<evidence type="ECO:0000256" key="3">
    <source>
        <dbReference type="ARBA" id="ARBA00022723"/>
    </source>
</evidence>
<sequence length="813" mass="92599">MYAEIIILRNASEIDRTFTYEIPSNFISRVKIGSRVLVSFGTSGYIEGIVWAISESHLHGEEVKIKKIHYVFQDGINLSENMLACVQAIVDDTLCAYAEAIQLFLPSGTLVTQKRYYSKNLAFDFEAHQIKKNEQEILNELQSGEKEFSSIGAALKESTKKNALNRLLALGAIELEYGYEQNVKERKVEWLVVSGDLIQYIESIPKSHSAKLKLAKYLVENPVVKRLEVQDALKIPKSVIDGFVSSGVIEIEEKDDLRMPIFMKSKFDKSGVKLNDQQKMIYDEIISRYESNQSNDFLVHGVTGSGKTEVYAELIKYVLDQGKKAILVVPEISLTPQIVARFASRFGEERIALMHSKISAGERYDQWKGIREGKFDIIIGARSAVFAPCDDIGVIIIDESHETAYRSEKRPKYATYEVAKFRVNQSQGLLVSGSATPSIKEYYEALNEKKHLIKLNQRFNDMQVPKLEVIDMRQELTKGNKSILSERLYEAMRERLEKKEQIIIFLNRKGHSTFVSCRSCGFTLACPNCDVTLTYFKGAKTVKCNYCNYETYVPKICPKCESKYFKFFGVGTEKVEEQLAEIFPEARITRMDKTTTSKKGSVERIISEVEAEETDILIGTQMVAKGLDFRKVTLIGILSADLLLNLPQYQAAERAYQLFNQVAGRAGRGELEGEVILQTYSPDHYALNQENYESFYEYEIAYRKALKYPPFYQLINLVFSSSKAEDVENYAKRSHVYLSKKLLKKGLQNDIELYPANPALLKKIDNVYRWQILIKVKPESVNDIKSALKSLEEHFAGVRNCKISMDLDATNIL</sequence>
<evidence type="ECO:0000259" key="13">
    <source>
        <dbReference type="PROSITE" id="PS51194"/>
    </source>
</evidence>
<reference evidence="14 15" key="1">
    <citation type="submission" date="2023-04" db="EMBL/GenBank/DDBJ databases">
        <title>Fusibacter bizertensis strain WBS, isolated from littoral bottom sediments of the Arctic seas - biochemical and genomic analysis.</title>
        <authorList>
            <person name="Brioukhanov A.L."/>
        </authorList>
    </citation>
    <scope>NUCLEOTIDE SEQUENCE [LARGE SCALE GENOMIC DNA]</scope>
    <source>
        <strain evidence="14 15">WBS</strain>
    </source>
</reference>
<comment type="subunit">
    <text evidence="11">Component of the replication restart primosome.</text>
</comment>
<dbReference type="EC" id="5.6.2.4" evidence="11"/>
<dbReference type="NCBIfam" id="TIGR01053">
    <property type="entry name" value="LSD1"/>
    <property type="match status" value="1"/>
</dbReference>
<comment type="catalytic activity">
    <reaction evidence="11">
        <text>ATP + H2O = ADP + phosphate + H(+)</text>
        <dbReference type="Rhea" id="RHEA:13065"/>
        <dbReference type="ChEBI" id="CHEBI:15377"/>
        <dbReference type="ChEBI" id="CHEBI:15378"/>
        <dbReference type="ChEBI" id="CHEBI:30616"/>
        <dbReference type="ChEBI" id="CHEBI:43474"/>
        <dbReference type="ChEBI" id="CHEBI:456216"/>
        <dbReference type="EC" id="5.6.2.4"/>
    </reaction>
</comment>
<feature type="domain" description="Helicase C-terminal" evidence="13">
    <location>
        <begin position="552"/>
        <end position="718"/>
    </location>
</feature>
<feature type="binding site" evidence="11">
    <location>
        <position position="544"/>
    </location>
    <ligand>
        <name>Zn(2+)</name>
        <dbReference type="ChEBI" id="CHEBI:29105"/>
        <label>2</label>
    </ligand>
</feature>
<evidence type="ECO:0000313" key="15">
    <source>
        <dbReference type="Proteomes" id="UP001158045"/>
    </source>
</evidence>
<feature type="domain" description="Helicase ATP-binding" evidence="12">
    <location>
        <begin position="288"/>
        <end position="455"/>
    </location>
</feature>
<dbReference type="SMART" id="SM00487">
    <property type="entry name" value="DEXDc"/>
    <property type="match status" value="1"/>
</dbReference>
<keyword evidence="5 11" id="KW-0378">Hydrolase</keyword>
<dbReference type="PANTHER" id="PTHR30580">
    <property type="entry name" value="PRIMOSOMAL PROTEIN N"/>
    <property type="match status" value="1"/>
</dbReference>
<dbReference type="InterPro" id="IPR001650">
    <property type="entry name" value="Helicase_C-like"/>
</dbReference>
<dbReference type="Proteomes" id="UP001158045">
    <property type="component" value="Unassembled WGS sequence"/>
</dbReference>
<dbReference type="SUPFAM" id="SSF52540">
    <property type="entry name" value="P-loop containing nucleoside triphosphate hydrolases"/>
    <property type="match status" value="2"/>
</dbReference>
<dbReference type="NCBIfam" id="TIGR00595">
    <property type="entry name" value="priA"/>
    <property type="match status" value="1"/>
</dbReference>
<keyword evidence="7 11" id="KW-0862">Zinc</keyword>
<feature type="binding site" evidence="11">
    <location>
        <position position="520"/>
    </location>
    <ligand>
        <name>Zn(2+)</name>
        <dbReference type="ChEBI" id="CHEBI:29105"/>
        <label>1</label>
    </ligand>
</feature>
<evidence type="ECO:0000256" key="11">
    <source>
        <dbReference type="HAMAP-Rule" id="MF_00983"/>
    </source>
</evidence>
<dbReference type="Pfam" id="PF04851">
    <property type="entry name" value="ResIII"/>
    <property type="match status" value="1"/>
</dbReference>
<keyword evidence="2 11" id="KW-0235">DNA replication</keyword>
<evidence type="ECO:0000256" key="5">
    <source>
        <dbReference type="ARBA" id="ARBA00022801"/>
    </source>
</evidence>
<dbReference type="Pfam" id="PF18319">
    <property type="entry name" value="Zn_ribbon_PriA"/>
    <property type="match status" value="1"/>
</dbReference>
<feature type="binding site" evidence="11">
    <location>
        <position position="517"/>
    </location>
    <ligand>
        <name>Zn(2+)</name>
        <dbReference type="ChEBI" id="CHEBI:29105"/>
        <label>1</label>
    </ligand>
</feature>
<evidence type="ECO:0000256" key="2">
    <source>
        <dbReference type="ARBA" id="ARBA00022705"/>
    </source>
</evidence>
<feature type="binding site" evidence="11">
    <location>
        <position position="560"/>
    </location>
    <ligand>
        <name>Zn(2+)</name>
        <dbReference type="ChEBI" id="CHEBI:29105"/>
        <label>1</label>
    </ligand>
</feature>
<dbReference type="HAMAP" id="MF_00983">
    <property type="entry name" value="PriA"/>
    <property type="match status" value="1"/>
</dbReference>
<dbReference type="Pfam" id="PF17764">
    <property type="entry name" value="PriA_3primeBD"/>
    <property type="match status" value="1"/>
</dbReference>
<evidence type="ECO:0000256" key="10">
    <source>
        <dbReference type="ARBA" id="ARBA00023235"/>
    </source>
</evidence>
<organism evidence="14 15">
    <name type="scientific">Fusibacter bizertensis</name>
    <dbReference type="NCBI Taxonomy" id="1488331"/>
    <lineage>
        <taxon>Bacteria</taxon>
        <taxon>Bacillati</taxon>
        <taxon>Bacillota</taxon>
        <taxon>Clostridia</taxon>
        <taxon>Eubacteriales</taxon>
        <taxon>Eubacteriales Family XII. Incertae Sedis</taxon>
        <taxon>Fusibacter</taxon>
    </lineage>
</organism>
<dbReference type="RefSeq" id="WP_281092479.1">
    <property type="nucleotide sequence ID" value="NZ_JARYZI010000001.1"/>
</dbReference>
<dbReference type="InterPro" id="IPR042115">
    <property type="entry name" value="PriA_3primeBD_sf"/>
</dbReference>
<evidence type="ECO:0000256" key="1">
    <source>
        <dbReference type="ARBA" id="ARBA00022515"/>
    </source>
</evidence>
<keyword evidence="8 11" id="KW-0067">ATP-binding</keyword>
<keyword evidence="10 11" id="KW-0413">Isomerase</keyword>
<dbReference type="InterPro" id="IPR005259">
    <property type="entry name" value="PriA"/>
</dbReference>
<keyword evidence="9 11" id="KW-0238">DNA-binding</keyword>
<proteinExistence type="inferred from homology"/>